<comment type="caution">
    <text evidence="3">The sequence shown here is derived from an EMBL/GenBank/DDBJ whole genome shotgun (WGS) entry which is preliminary data.</text>
</comment>
<gene>
    <name evidence="3" type="ORF">BSL78_08664</name>
</gene>
<feature type="domain" description="MaoC-like" evidence="2">
    <location>
        <begin position="2"/>
        <end position="77"/>
    </location>
</feature>
<evidence type="ECO:0000313" key="3">
    <source>
        <dbReference type="EMBL" id="PIK54451.1"/>
    </source>
</evidence>
<dbReference type="PANTHER" id="PTHR13078">
    <property type="entry name" value="PEROXISOMAL MULTIFUNCTIONAL ENZYME TYPE 2-RELATED"/>
    <property type="match status" value="1"/>
</dbReference>
<dbReference type="SUPFAM" id="SSF54637">
    <property type="entry name" value="Thioesterase/thiol ester dehydrase-isomerase"/>
    <property type="match status" value="1"/>
</dbReference>
<dbReference type="Gene3D" id="3.10.129.10">
    <property type="entry name" value="Hotdog Thioesterase"/>
    <property type="match status" value="1"/>
</dbReference>
<feature type="non-terminal residue" evidence="3">
    <location>
        <position position="140"/>
    </location>
</feature>
<evidence type="ECO:0000256" key="1">
    <source>
        <dbReference type="SAM" id="MobiDB-lite"/>
    </source>
</evidence>
<feature type="region of interest" description="Disordered" evidence="1">
    <location>
        <begin position="110"/>
        <end position="140"/>
    </location>
</feature>
<sequence length="140" mass="15277">MAGFGTPILHGLCSFGFSGRHVLKTFCDNDVSKFKAIKVRFSGVVLPGQTIQTDMWKEDNRIHFRSKVVETGKECISGAYMDITEGSQLSQTSSSVGALKSDVVFTEIGKHSPPMPISTRRSTGSSPTRSPTVDLWQKHG</sequence>
<evidence type="ECO:0000313" key="4">
    <source>
        <dbReference type="Proteomes" id="UP000230750"/>
    </source>
</evidence>
<protein>
    <submittedName>
        <fullName evidence="3">Putative peroxisomal multifunctional enzyme type 2-like</fullName>
    </submittedName>
</protein>
<dbReference type="Proteomes" id="UP000230750">
    <property type="component" value="Unassembled WGS sequence"/>
</dbReference>
<dbReference type="OrthoDB" id="3592703at2759"/>
<proteinExistence type="predicted"/>
<dbReference type="GO" id="GO:0005777">
    <property type="term" value="C:peroxisome"/>
    <property type="evidence" value="ECO:0007669"/>
    <property type="project" value="TreeGrafter"/>
</dbReference>
<dbReference type="GO" id="GO:0044594">
    <property type="term" value="F:17-beta-hydroxysteroid dehydrogenase (NAD+) activity"/>
    <property type="evidence" value="ECO:0007669"/>
    <property type="project" value="TreeGrafter"/>
</dbReference>
<evidence type="ECO:0000259" key="2">
    <source>
        <dbReference type="Pfam" id="PF01575"/>
    </source>
</evidence>
<name>A0A2G8L2G3_STIJA</name>
<dbReference type="PANTHER" id="PTHR13078:SF56">
    <property type="entry name" value="PEROXISOMAL MULTIFUNCTIONAL ENZYME TYPE 2"/>
    <property type="match status" value="1"/>
</dbReference>
<reference evidence="3 4" key="1">
    <citation type="journal article" date="2017" name="PLoS Biol.">
        <title>The sea cucumber genome provides insights into morphological evolution and visceral regeneration.</title>
        <authorList>
            <person name="Zhang X."/>
            <person name="Sun L."/>
            <person name="Yuan J."/>
            <person name="Sun Y."/>
            <person name="Gao Y."/>
            <person name="Zhang L."/>
            <person name="Li S."/>
            <person name="Dai H."/>
            <person name="Hamel J.F."/>
            <person name="Liu C."/>
            <person name="Yu Y."/>
            <person name="Liu S."/>
            <person name="Lin W."/>
            <person name="Guo K."/>
            <person name="Jin S."/>
            <person name="Xu P."/>
            <person name="Storey K.B."/>
            <person name="Huan P."/>
            <person name="Zhang T."/>
            <person name="Zhou Y."/>
            <person name="Zhang J."/>
            <person name="Lin C."/>
            <person name="Li X."/>
            <person name="Xing L."/>
            <person name="Huo D."/>
            <person name="Sun M."/>
            <person name="Wang L."/>
            <person name="Mercier A."/>
            <person name="Li F."/>
            <person name="Yang H."/>
            <person name="Xiang J."/>
        </authorList>
    </citation>
    <scope>NUCLEOTIDE SEQUENCE [LARGE SCALE GENOMIC DNA]</scope>
    <source>
        <strain evidence="3">Shaxun</strain>
        <tissue evidence="3">Muscle</tissue>
    </source>
</reference>
<dbReference type="STRING" id="307972.A0A2G8L2G3"/>
<keyword evidence="4" id="KW-1185">Reference proteome</keyword>
<feature type="compositionally biased region" description="Low complexity" evidence="1">
    <location>
        <begin position="117"/>
        <end position="132"/>
    </location>
</feature>
<dbReference type="GO" id="GO:0006635">
    <property type="term" value="P:fatty acid beta-oxidation"/>
    <property type="evidence" value="ECO:0007669"/>
    <property type="project" value="TreeGrafter"/>
</dbReference>
<organism evidence="3 4">
    <name type="scientific">Stichopus japonicus</name>
    <name type="common">Sea cucumber</name>
    <dbReference type="NCBI Taxonomy" id="307972"/>
    <lineage>
        <taxon>Eukaryota</taxon>
        <taxon>Metazoa</taxon>
        <taxon>Echinodermata</taxon>
        <taxon>Eleutherozoa</taxon>
        <taxon>Echinozoa</taxon>
        <taxon>Holothuroidea</taxon>
        <taxon>Aspidochirotacea</taxon>
        <taxon>Aspidochirotida</taxon>
        <taxon>Stichopodidae</taxon>
        <taxon>Apostichopus</taxon>
    </lineage>
</organism>
<dbReference type="AlphaFoldDB" id="A0A2G8L2G3"/>
<dbReference type="EMBL" id="MRZV01000248">
    <property type="protein sequence ID" value="PIK54451.1"/>
    <property type="molecule type" value="Genomic_DNA"/>
</dbReference>
<dbReference type="InterPro" id="IPR029069">
    <property type="entry name" value="HotDog_dom_sf"/>
</dbReference>
<accession>A0A2G8L2G3</accession>
<dbReference type="Pfam" id="PF01575">
    <property type="entry name" value="MaoC_dehydratas"/>
    <property type="match status" value="1"/>
</dbReference>
<dbReference type="InterPro" id="IPR002539">
    <property type="entry name" value="MaoC-like_dom"/>
</dbReference>
<dbReference type="GO" id="GO:0003857">
    <property type="term" value="F:(3S)-3-hydroxyacyl-CoA dehydrogenase (NAD+) activity"/>
    <property type="evidence" value="ECO:0007669"/>
    <property type="project" value="TreeGrafter"/>
</dbReference>
<dbReference type="GO" id="GO:0018812">
    <property type="term" value="F:3-hydroxyacyl-CoA dehydratase activity"/>
    <property type="evidence" value="ECO:0007669"/>
    <property type="project" value="UniProtKB-ARBA"/>
</dbReference>